<dbReference type="SUPFAM" id="SSF53822">
    <property type="entry name" value="Periplasmic binding protein-like I"/>
    <property type="match status" value="1"/>
</dbReference>
<dbReference type="Pfam" id="PF13377">
    <property type="entry name" value="Peripla_BP_3"/>
    <property type="match status" value="1"/>
</dbReference>
<dbReference type="RefSeq" id="WP_140927475.1">
    <property type="nucleotide sequence ID" value="NZ_VFSU01000017.1"/>
</dbReference>
<dbReference type="InterPro" id="IPR000843">
    <property type="entry name" value="HTH_LacI"/>
</dbReference>
<dbReference type="GO" id="GO:0003700">
    <property type="term" value="F:DNA-binding transcription factor activity"/>
    <property type="evidence" value="ECO:0007669"/>
    <property type="project" value="TreeGrafter"/>
</dbReference>
<dbReference type="InterPro" id="IPR046335">
    <property type="entry name" value="LacI/GalR-like_sensor"/>
</dbReference>
<dbReference type="OrthoDB" id="7939625at2"/>
<dbReference type="Gene3D" id="3.40.50.2300">
    <property type="match status" value="2"/>
</dbReference>
<evidence type="ECO:0000256" key="2">
    <source>
        <dbReference type="ARBA" id="ARBA00023125"/>
    </source>
</evidence>
<feature type="domain" description="HTH lacI-type" evidence="4">
    <location>
        <begin position="12"/>
        <end position="66"/>
    </location>
</feature>
<evidence type="ECO:0000256" key="3">
    <source>
        <dbReference type="ARBA" id="ARBA00023163"/>
    </source>
</evidence>
<dbReference type="AlphaFoldDB" id="A0A501XQV3"/>
<dbReference type="PROSITE" id="PS50932">
    <property type="entry name" value="HTH_LACI_2"/>
    <property type="match status" value="1"/>
</dbReference>
<dbReference type="PANTHER" id="PTHR30146">
    <property type="entry name" value="LACI-RELATED TRANSCRIPTIONAL REPRESSOR"/>
    <property type="match status" value="1"/>
</dbReference>
<dbReference type="Pfam" id="PF00356">
    <property type="entry name" value="LacI"/>
    <property type="match status" value="1"/>
</dbReference>
<dbReference type="Proteomes" id="UP000319897">
    <property type="component" value="Unassembled WGS sequence"/>
</dbReference>
<evidence type="ECO:0000313" key="6">
    <source>
        <dbReference type="Proteomes" id="UP000319897"/>
    </source>
</evidence>
<keyword evidence="2 5" id="KW-0238">DNA-binding</keyword>
<sequence>MSRPTRRKSGSATIQDVAREAGVSAMTVSRVVNGGSQVRAETRDAVLEAIDKLSYQPNSAARTLAAGRAAQIGLLYSNPSASYLSQFLIGALEGARLSGGHLLLQPCNDSSPTAQADAARHFVGPDIQGVILPPPLSESEAVKAELKAAGVPWVAIALGRMEPGALNVRIDDHGAALAMTRHLLQLGHRRIGFIKGHPNQIASAERYRGFADALAEAGLEVKSMAVEQGYFTYSSGLDAAERLLAGPDRPTAIFASNDDMAAAAVGVAHRLGLHIPDDLSIVGFDDTQLATNIWPELTTIRQPIAEMARSAVALLQERLRGDGMPDEPERVLPYQLVVRGSSGPPPA</sequence>
<accession>A0A501XQV3</accession>
<keyword evidence="1" id="KW-0805">Transcription regulation</keyword>
<evidence type="ECO:0000256" key="1">
    <source>
        <dbReference type="ARBA" id="ARBA00023015"/>
    </source>
</evidence>
<keyword evidence="6" id="KW-1185">Reference proteome</keyword>
<dbReference type="EMBL" id="VFSU01000017">
    <property type="protein sequence ID" value="TPE62703.1"/>
    <property type="molecule type" value="Genomic_DNA"/>
</dbReference>
<dbReference type="InterPro" id="IPR010982">
    <property type="entry name" value="Lambda_DNA-bd_dom_sf"/>
</dbReference>
<reference evidence="5 6" key="1">
    <citation type="submission" date="2019-06" db="EMBL/GenBank/DDBJ databases">
        <authorList>
            <person name="Lee I."/>
            <person name="Jang G.I."/>
            <person name="Hwang C.Y."/>
        </authorList>
    </citation>
    <scope>NUCLEOTIDE SEQUENCE [LARGE SCALE GENOMIC DNA]</scope>
    <source>
        <strain evidence="5 6">PAMC 28131</strain>
    </source>
</reference>
<gene>
    <name evidence="5" type="ORF">FJQ54_05855</name>
</gene>
<dbReference type="InterPro" id="IPR028082">
    <property type="entry name" value="Peripla_BP_I"/>
</dbReference>
<protein>
    <submittedName>
        <fullName evidence="5">LacI family DNA-binding transcriptional regulator</fullName>
    </submittedName>
</protein>
<organism evidence="5 6">
    <name type="scientific">Sandaracinobacter neustonicus</name>
    <dbReference type="NCBI Taxonomy" id="1715348"/>
    <lineage>
        <taxon>Bacteria</taxon>
        <taxon>Pseudomonadati</taxon>
        <taxon>Pseudomonadota</taxon>
        <taxon>Alphaproteobacteria</taxon>
        <taxon>Sphingomonadales</taxon>
        <taxon>Sphingosinicellaceae</taxon>
        <taxon>Sandaracinobacter</taxon>
    </lineage>
</organism>
<dbReference type="CDD" id="cd01392">
    <property type="entry name" value="HTH_LacI"/>
    <property type="match status" value="1"/>
</dbReference>
<dbReference type="SUPFAM" id="SSF47413">
    <property type="entry name" value="lambda repressor-like DNA-binding domains"/>
    <property type="match status" value="1"/>
</dbReference>
<dbReference type="Gene3D" id="1.10.260.40">
    <property type="entry name" value="lambda repressor-like DNA-binding domains"/>
    <property type="match status" value="1"/>
</dbReference>
<dbReference type="PRINTS" id="PR00036">
    <property type="entry name" value="HTHLACI"/>
</dbReference>
<dbReference type="CDD" id="cd01545">
    <property type="entry name" value="PBP1_SalR"/>
    <property type="match status" value="1"/>
</dbReference>
<evidence type="ECO:0000259" key="4">
    <source>
        <dbReference type="PROSITE" id="PS50932"/>
    </source>
</evidence>
<comment type="caution">
    <text evidence="5">The sequence shown here is derived from an EMBL/GenBank/DDBJ whole genome shotgun (WGS) entry which is preliminary data.</text>
</comment>
<dbReference type="GO" id="GO:0000976">
    <property type="term" value="F:transcription cis-regulatory region binding"/>
    <property type="evidence" value="ECO:0007669"/>
    <property type="project" value="TreeGrafter"/>
</dbReference>
<dbReference type="SMART" id="SM00354">
    <property type="entry name" value="HTH_LACI"/>
    <property type="match status" value="1"/>
</dbReference>
<dbReference type="PANTHER" id="PTHR30146:SF153">
    <property type="entry name" value="LACTOSE OPERON REPRESSOR"/>
    <property type="match status" value="1"/>
</dbReference>
<proteinExistence type="predicted"/>
<keyword evidence="3" id="KW-0804">Transcription</keyword>
<evidence type="ECO:0000313" key="5">
    <source>
        <dbReference type="EMBL" id="TPE62703.1"/>
    </source>
</evidence>
<dbReference type="PROSITE" id="PS00356">
    <property type="entry name" value="HTH_LACI_1"/>
    <property type="match status" value="1"/>
</dbReference>
<name>A0A501XQV3_9SPHN</name>